<sequence length="110" mass="11939">MPGKDVLYTDTLHTKVFGDLIGVVLYDWLIVAGALRIGDVIRVADPFGIEIGRISTWDEVSSLVLTARGLPDTTKRITASTKPDPVTRLSAATAWIARDHGRYDATSEVA</sequence>
<proteinExistence type="predicted"/>
<accession>A0ABS6UXC8</accession>
<name>A0ABS6UXC8_9PSEU</name>
<keyword evidence="2" id="KW-1185">Reference proteome</keyword>
<comment type="caution">
    <text evidence="1">The sequence shown here is derived from an EMBL/GenBank/DDBJ whole genome shotgun (WGS) entry which is preliminary data.</text>
</comment>
<reference evidence="1 2" key="1">
    <citation type="submission" date="2020-11" db="EMBL/GenBank/DDBJ databases">
        <title>Pseudonocardia abyssalis sp. nov. and Pseudonocardia oceani sp. nov., description and phylogenomic analysis of two novel actinomycetes isolated from the deep Southern Ocean.</title>
        <authorList>
            <person name="Parra J."/>
        </authorList>
    </citation>
    <scope>NUCLEOTIDE SEQUENCE [LARGE SCALE GENOMIC DNA]</scope>
    <source>
        <strain evidence="1 2">KRD-168</strain>
    </source>
</reference>
<dbReference type="EMBL" id="JADQDK010000001">
    <property type="protein sequence ID" value="MBW0136928.1"/>
    <property type="molecule type" value="Genomic_DNA"/>
</dbReference>
<evidence type="ECO:0000313" key="1">
    <source>
        <dbReference type="EMBL" id="MBW0136928.1"/>
    </source>
</evidence>
<evidence type="ECO:0000313" key="2">
    <source>
        <dbReference type="Proteomes" id="UP000694287"/>
    </source>
</evidence>
<gene>
    <name evidence="1" type="ORF">I4I81_22050</name>
</gene>
<dbReference type="Proteomes" id="UP000694287">
    <property type="component" value="Unassembled WGS sequence"/>
</dbReference>
<dbReference type="RefSeq" id="WP_218601907.1">
    <property type="nucleotide sequence ID" value="NZ_JADQDJ010000039.1"/>
</dbReference>
<protein>
    <submittedName>
        <fullName evidence="1">Uncharacterized protein</fullName>
    </submittedName>
</protein>
<organism evidence="1 2">
    <name type="scientific">Pseudonocardia abyssalis</name>
    <dbReference type="NCBI Taxonomy" id="2792008"/>
    <lineage>
        <taxon>Bacteria</taxon>
        <taxon>Bacillati</taxon>
        <taxon>Actinomycetota</taxon>
        <taxon>Actinomycetes</taxon>
        <taxon>Pseudonocardiales</taxon>
        <taxon>Pseudonocardiaceae</taxon>
        <taxon>Pseudonocardia</taxon>
    </lineage>
</organism>